<organism evidence="2 3">
    <name type="scientific">Aegilops tauschii subsp. strangulata</name>
    <name type="common">Goatgrass</name>
    <dbReference type="NCBI Taxonomy" id="200361"/>
    <lineage>
        <taxon>Eukaryota</taxon>
        <taxon>Viridiplantae</taxon>
        <taxon>Streptophyta</taxon>
        <taxon>Embryophyta</taxon>
        <taxon>Tracheophyta</taxon>
        <taxon>Spermatophyta</taxon>
        <taxon>Magnoliopsida</taxon>
        <taxon>Liliopsida</taxon>
        <taxon>Poales</taxon>
        <taxon>Poaceae</taxon>
        <taxon>BOP clade</taxon>
        <taxon>Pooideae</taxon>
        <taxon>Triticodae</taxon>
        <taxon>Triticeae</taxon>
        <taxon>Triticinae</taxon>
        <taxon>Aegilops</taxon>
    </lineage>
</organism>
<reference evidence="2" key="4">
    <citation type="submission" date="2019-03" db="UniProtKB">
        <authorList>
            <consortium name="EnsemblPlants"/>
        </authorList>
    </citation>
    <scope>IDENTIFICATION</scope>
</reference>
<evidence type="ECO:0000313" key="2">
    <source>
        <dbReference type="EnsemblPlants" id="AET6Gv20981900.3"/>
    </source>
</evidence>
<dbReference type="Gene3D" id="3.80.10.10">
    <property type="entry name" value="Ribonuclease Inhibitor"/>
    <property type="match status" value="1"/>
</dbReference>
<reference evidence="3" key="2">
    <citation type="journal article" date="2017" name="Nat. Plants">
        <title>The Aegilops tauschii genome reveals multiple impacts of transposons.</title>
        <authorList>
            <person name="Zhao G."/>
            <person name="Zou C."/>
            <person name="Li K."/>
            <person name="Wang K."/>
            <person name="Li T."/>
            <person name="Gao L."/>
            <person name="Zhang X."/>
            <person name="Wang H."/>
            <person name="Yang Z."/>
            <person name="Liu X."/>
            <person name="Jiang W."/>
            <person name="Mao L."/>
            <person name="Kong X."/>
            <person name="Jiao Y."/>
            <person name="Jia J."/>
        </authorList>
    </citation>
    <scope>NUCLEOTIDE SEQUENCE [LARGE SCALE GENOMIC DNA]</scope>
    <source>
        <strain evidence="3">cv. AL8/78</strain>
    </source>
</reference>
<dbReference type="Pfam" id="PF24758">
    <property type="entry name" value="LRR_At5g56370"/>
    <property type="match status" value="1"/>
</dbReference>
<dbReference type="PANTHER" id="PTHR32153">
    <property type="entry name" value="OJ000223_09.16 PROTEIN"/>
    <property type="match status" value="1"/>
</dbReference>
<reference evidence="3" key="1">
    <citation type="journal article" date="2014" name="Science">
        <title>Ancient hybridizations among the ancestral genomes of bread wheat.</title>
        <authorList>
            <consortium name="International Wheat Genome Sequencing Consortium,"/>
            <person name="Marcussen T."/>
            <person name="Sandve S.R."/>
            <person name="Heier L."/>
            <person name="Spannagl M."/>
            <person name="Pfeifer M."/>
            <person name="Jakobsen K.S."/>
            <person name="Wulff B.B."/>
            <person name="Steuernagel B."/>
            <person name="Mayer K.F."/>
            <person name="Olsen O.A."/>
        </authorList>
    </citation>
    <scope>NUCLEOTIDE SEQUENCE [LARGE SCALE GENOMIC DNA]</scope>
    <source>
        <strain evidence="3">cv. AL8/78</strain>
    </source>
</reference>
<keyword evidence="3" id="KW-1185">Reference proteome</keyword>
<reference evidence="2" key="3">
    <citation type="journal article" date="2017" name="Nature">
        <title>Genome sequence of the progenitor of the wheat D genome Aegilops tauschii.</title>
        <authorList>
            <person name="Luo M.C."/>
            <person name="Gu Y.Q."/>
            <person name="Puiu D."/>
            <person name="Wang H."/>
            <person name="Twardziok S.O."/>
            <person name="Deal K.R."/>
            <person name="Huo N."/>
            <person name="Zhu T."/>
            <person name="Wang L."/>
            <person name="Wang Y."/>
            <person name="McGuire P.E."/>
            <person name="Liu S."/>
            <person name="Long H."/>
            <person name="Ramasamy R.K."/>
            <person name="Rodriguez J.C."/>
            <person name="Van S.L."/>
            <person name="Yuan L."/>
            <person name="Wang Z."/>
            <person name="Xia Z."/>
            <person name="Xiao L."/>
            <person name="Anderson O.D."/>
            <person name="Ouyang S."/>
            <person name="Liang Y."/>
            <person name="Zimin A.V."/>
            <person name="Pertea G."/>
            <person name="Qi P."/>
            <person name="Bennetzen J.L."/>
            <person name="Dai X."/>
            <person name="Dawson M.W."/>
            <person name="Muller H.G."/>
            <person name="Kugler K."/>
            <person name="Rivarola-Duarte L."/>
            <person name="Spannagl M."/>
            <person name="Mayer K.F.X."/>
            <person name="Lu F.H."/>
            <person name="Bevan M.W."/>
            <person name="Leroy P."/>
            <person name="Li P."/>
            <person name="You F.M."/>
            <person name="Sun Q."/>
            <person name="Liu Z."/>
            <person name="Lyons E."/>
            <person name="Wicker T."/>
            <person name="Salzberg S.L."/>
            <person name="Devos K.M."/>
            <person name="Dvorak J."/>
        </authorList>
    </citation>
    <scope>NUCLEOTIDE SEQUENCE [LARGE SCALE GENOMIC DNA]</scope>
    <source>
        <strain evidence="2">cv. AL8/78</strain>
    </source>
</reference>
<feature type="domain" description="F-box/LRR-repeat protein 15/At3g58940/PEG3-like LRR" evidence="1">
    <location>
        <begin position="21"/>
        <end position="130"/>
    </location>
</feature>
<evidence type="ECO:0000313" key="3">
    <source>
        <dbReference type="Proteomes" id="UP000015105"/>
    </source>
</evidence>
<dbReference type="InterPro" id="IPR032675">
    <property type="entry name" value="LRR_dom_sf"/>
</dbReference>
<sequence>SVDELLTYGRQFMSFFGSCPNTFGGLARLTLENLRLGESDFPKIFSICNQLEFLRFQQCDAGNMSLLEVEHEQLRELLIFCSSIKRVALKCVPKLTILKINAFMSPEDPFCLGYVPLLQTVTVINTGLSRHKMLKLSELLGKTAISTLHLNFKCEKVSGGPQCCPSVVCCGEVVVIIFGKHTSALSPSFADLGETRRSKAIATGVPQTKACEFDQHF</sequence>
<dbReference type="SUPFAM" id="SSF52047">
    <property type="entry name" value="RNI-like"/>
    <property type="match status" value="1"/>
</dbReference>
<dbReference type="EnsemblPlants" id="AET6Gv20981900.3">
    <property type="protein sequence ID" value="AET6Gv20981900.3"/>
    <property type="gene ID" value="AET6Gv20981900"/>
</dbReference>
<dbReference type="Proteomes" id="UP000015105">
    <property type="component" value="Chromosome 6D"/>
</dbReference>
<protein>
    <recommendedName>
        <fullName evidence="1">F-box/LRR-repeat protein 15/At3g58940/PEG3-like LRR domain-containing protein</fullName>
    </recommendedName>
</protein>
<dbReference type="InterPro" id="IPR055411">
    <property type="entry name" value="LRR_FXL15/At3g58940/PEG3-like"/>
</dbReference>
<reference evidence="2" key="5">
    <citation type="journal article" date="2021" name="G3 (Bethesda)">
        <title>Aegilops tauschii genome assembly Aet v5.0 features greater sequence contiguity and improved annotation.</title>
        <authorList>
            <person name="Wang L."/>
            <person name="Zhu T."/>
            <person name="Rodriguez J.C."/>
            <person name="Deal K.R."/>
            <person name="Dubcovsky J."/>
            <person name="McGuire P.E."/>
            <person name="Lux T."/>
            <person name="Spannagl M."/>
            <person name="Mayer K.F.X."/>
            <person name="Baldrich P."/>
            <person name="Meyers B.C."/>
            <person name="Huo N."/>
            <person name="Gu Y.Q."/>
            <person name="Zhou H."/>
            <person name="Devos K.M."/>
            <person name="Bennetzen J.L."/>
            <person name="Unver T."/>
            <person name="Budak H."/>
            <person name="Gulick P.J."/>
            <person name="Galiba G."/>
            <person name="Kalapos B."/>
            <person name="Nelson D.R."/>
            <person name="Li P."/>
            <person name="You F.M."/>
            <person name="Luo M.C."/>
            <person name="Dvorak J."/>
        </authorList>
    </citation>
    <scope>NUCLEOTIDE SEQUENCE [LARGE SCALE GENOMIC DNA]</scope>
    <source>
        <strain evidence="2">cv. AL8/78</strain>
    </source>
</reference>
<proteinExistence type="predicted"/>
<dbReference type="InterPro" id="IPR044997">
    <property type="entry name" value="F-box_plant"/>
</dbReference>
<accession>A0A453Q5G7</accession>
<evidence type="ECO:0000259" key="1">
    <source>
        <dbReference type="Pfam" id="PF24758"/>
    </source>
</evidence>
<name>A0A453Q5G7_AEGTS</name>
<dbReference type="Gramene" id="AET6Gv20981900.3">
    <property type="protein sequence ID" value="AET6Gv20981900.3"/>
    <property type="gene ID" value="AET6Gv20981900"/>
</dbReference>
<dbReference type="AlphaFoldDB" id="A0A453Q5G7"/>